<keyword evidence="7" id="KW-1185">Reference proteome</keyword>
<organism evidence="6 7">
    <name type="scientific">Qipengyuania flava</name>
    <dbReference type="NCBI Taxonomy" id="192812"/>
    <lineage>
        <taxon>Bacteria</taxon>
        <taxon>Pseudomonadati</taxon>
        <taxon>Pseudomonadota</taxon>
        <taxon>Alphaproteobacteria</taxon>
        <taxon>Sphingomonadales</taxon>
        <taxon>Erythrobacteraceae</taxon>
        <taxon>Qipengyuania</taxon>
    </lineage>
</organism>
<dbReference type="InterPro" id="IPR050469">
    <property type="entry name" value="Diguanylate_Cyclase"/>
</dbReference>
<dbReference type="GO" id="GO:1902201">
    <property type="term" value="P:negative regulation of bacterial-type flagellum-dependent cell motility"/>
    <property type="evidence" value="ECO:0007669"/>
    <property type="project" value="TreeGrafter"/>
</dbReference>
<dbReference type="GO" id="GO:0043709">
    <property type="term" value="P:cell adhesion involved in single-species biofilm formation"/>
    <property type="evidence" value="ECO:0007669"/>
    <property type="project" value="TreeGrafter"/>
</dbReference>
<feature type="transmembrane region" description="Helical" evidence="4">
    <location>
        <begin position="60"/>
        <end position="80"/>
    </location>
</feature>
<evidence type="ECO:0000256" key="3">
    <source>
        <dbReference type="SAM" id="MobiDB-lite"/>
    </source>
</evidence>
<evidence type="ECO:0000256" key="2">
    <source>
        <dbReference type="ARBA" id="ARBA00034247"/>
    </source>
</evidence>
<evidence type="ECO:0000259" key="5">
    <source>
        <dbReference type="PROSITE" id="PS50887"/>
    </source>
</evidence>
<dbReference type="PANTHER" id="PTHR45138">
    <property type="entry name" value="REGULATORY COMPONENTS OF SENSORY TRANSDUCTION SYSTEM"/>
    <property type="match status" value="1"/>
</dbReference>
<evidence type="ECO:0000256" key="1">
    <source>
        <dbReference type="ARBA" id="ARBA00012528"/>
    </source>
</evidence>
<dbReference type="SMART" id="SM00267">
    <property type="entry name" value="GGDEF"/>
    <property type="match status" value="1"/>
</dbReference>
<gene>
    <name evidence="6" type="ORF">EKJ_19200</name>
</gene>
<comment type="catalytic activity">
    <reaction evidence="2">
        <text>2 GTP = 3',3'-c-di-GMP + 2 diphosphate</text>
        <dbReference type="Rhea" id="RHEA:24898"/>
        <dbReference type="ChEBI" id="CHEBI:33019"/>
        <dbReference type="ChEBI" id="CHEBI:37565"/>
        <dbReference type="ChEBI" id="CHEBI:58805"/>
        <dbReference type="EC" id="2.7.7.65"/>
    </reaction>
</comment>
<accession>A0A3T1CJH6</accession>
<protein>
    <recommendedName>
        <fullName evidence="1">diguanylate cyclase</fullName>
        <ecNumber evidence="1">2.7.7.65</ecNumber>
    </recommendedName>
</protein>
<feature type="transmembrane region" description="Helical" evidence="4">
    <location>
        <begin position="128"/>
        <end position="146"/>
    </location>
</feature>
<dbReference type="InterPro" id="IPR043128">
    <property type="entry name" value="Rev_trsase/Diguanyl_cyclase"/>
</dbReference>
<reference evidence="6 7" key="1">
    <citation type="submission" date="2019-01" db="EMBL/GenBank/DDBJ databases">
        <title>Complete genome sequence of Erythrobacter flavus KJ5.</title>
        <authorList>
            <person name="Kanesaki Y."/>
            <person name="Brotosudarmo T."/>
            <person name="Moriuchi R."/>
            <person name="Awai K."/>
        </authorList>
    </citation>
    <scope>NUCLEOTIDE SEQUENCE [LARGE SCALE GENOMIC DNA]</scope>
    <source>
        <strain evidence="6 7">KJ5</strain>
    </source>
</reference>
<dbReference type="PROSITE" id="PS50887">
    <property type="entry name" value="GGDEF"/>
    <property type="match status" value="1"/>
</dbReference>
<dbReference type="AlphaFoldDB" id="A0A3T1CJH6"/>
<keyword evidence="4" id="KW-0472">Membrane</keyword>
<dbReference type="NCBIfam" id="TIGR00254">
    <property type="entry name" value="GGDEF"/>
    <property type="match status" value="1"/>
</dbReference>
<dbReference type="GO" id="GO:0052621">
    <property type="term" value="F:diguanylate cyclase activity"/>
    <property type="evidence" value="ECO:0007669"/>
    <property type="project" value="UniProtKB-EC"/>
</dbReference>
<dbReference type="FunFam" id="3.30.70.270:FF:000001">
    <property type="entry name" value="Diguanylate cyclase domain protein"/>
    <property type="match status" value="1"/>
</dbReference>
<dbReference type="EC" id="2.7.7.65" evidence="1"/>
<dbReference type="Gene3D" id="3.30.70.270">
    <property type="match status" value="1"/>
</dbReference>
<dbReference type="CDD" id="cd01949">
    <property type="entry name" value="GGDEF"/>
    <property type="match status" value="1"/>
</dbReference>
<dbReference type="SUPFAM" id="SSF55073">
    <property type="entry name" value="Nucleotide cyclase"/>
    <property type="match status" value="1"/>
</dbReference>
<dbReference type="InterPro" id="IPR029787">
    <property type="entry name" value="Nucleotide_cyclase"/>
</dbReference>
<feature type="transmembrane region" description="Helical" evidence="4">
    <location>
        <begin position="37"/>
        <end position="54"/>
    </location>
</feature>
<proteinExistence type="predicted"/>
<dbReference type="Pfam" id="PF00990">
    <property type="entry name" value="GGDEF"/>
    <property type="match status" value="1"/>
</dbReference>
<dbReference type="InterPro" id="IPR000160">
    <property type="entry name" value="GGDEF_dom"/>
</dbReference>
<dbReference type="EMBL" id="AP019389">
    <property type="protein sequence ID" value="BBI21073.1"/>
    <property type="molecule type" value="Genomic_DNA"/>
</dbReference>
<keyword evidence="4" id="KW-1133">Transmembrane helix</keyword>
<evidence type="ECO:0000313" key="6">
    <source>
        <dbReference type="EMBL" id="BBI21073.1"/>
    </source>
</evidence>
<feature type="transmembrane region" description="Helical" evidence="4">
    <location>
        <begin position="100"/>
        <end position="122"/>
    </location>
</feature>
<name>A0A3T1CJH6_9SPHN</name>
<dbReference type="GO" id="GO:0005886">
    <property type="term" value="C:plasma membrane"/>
    <property type="evidence" value="ECO:0007669"/>
    <property type="project" value="TreeGrafter"/>
</dbReference>
<evidence type="ECO:0000256" key="4">
    <source>
        <dbReference type="SAM" id="Phobius"/>
    </source>
</evidence>
<evidence type="ECO:0000313" key="7">
    <source>
        <dbReference type="Proteomes" id="UP000290057"/>
    </source>
</evidence>
<dbReference type="Proteomes" id="UP000290057">
    <property type="component" value="Chromosome"/>
</dbReference>
<feature type="compositionally biased region" description="Basic and acidic residues" evidence="3">
    <location>
        <begin position="359"/>
        <end position="372"/>
    </location>
</feature>
<feature type="region of interest" description="Disordered" evidence="3">
    <location>
        <begin position="359"/>
        <end position="387"/>
    </location>
</feature>
<dbReference type="PANTHER" id="PTHR45138:SF9">
    <property type="entry name" value="DIGUANYLATE CYCLASE DGCM-RELATED"/>
    <property type="match status" value="1"/>
</dbReference>
<keyword evidence="4" id="KW-0812">Transmembrane</keyword>
<feature type="transmembrane region" description="Helical" evidence="4">
    <location>
        <begin position="153"/>
        <end position="171"/>
    </location>
</feature>
<dbReference type="RefSeq" id="WP_130586708.1">
    <property type="nucleotide sequence ID" value="NZ_AP019389.1"/>
</dbReference>
<feature type="domain" description="GGDEF" evidence="5">
    <location>
        <begin position="240"/>
        <end position="369"/>
    </location>
</feature>
<sequence>MTGKRFFAGLLGPDIPAHLRDEFTLLTADHMRGQARLLFIGFILSLPICIYGASPGAGPVIAYGTPLLVLALSVTALVRIRQPIDEATDVSEARAVIDSVWQICLLTAAVGSIWCIASWASAPVGIRLYYPAIMSLGALITGYCLMAVRSVGMTVLLVTMGPVAMVLLGTGELMDRVLALTILIAAGFQLVMMVRHQGLLLSLVEARHRSGELARRDPLTGLANRRALLECFERFAARGTAVRLMVVDIDRFKTINDRFGHDVGDAVLQAIAHLLRTHARGEICAARLGGEEFALLAGTETLDPAIALQLLGEIAAADMPHGEAITASIGVAEARVTAGEDWTALYGQADRALYRAKNEGRNRVRDSRDPTVPRHASHAAAACVGTG</sequence>